<proteinExistence type="predicted"/>
<evidence type="ECO:0000313" key="2">
    <source>
        <dbReference type="Proteomes" id="UP000239757"/>
    </source>
</evidence>
<dbReference type="AlphaFoldDB" id="A0A2P5YDT0"/>
<evidence type="ECO:0000313" key="1">
    <source>
        <dbReference type="EMBL" id="PPS13762.1"/>
    </source>
</evidence>
<name>A0A2P5YDT0_GOSBA</name>
<accession>A0A2P5YDT0</accession>
<protein>
    <submittedName>
        <fullName evidence="1">Uncharacterized protein</fullName>
    </submittedName>
</protein>
<gene>
    <name evidence="1" type="ORF">GOBAR_AA06816</name>
</gene>
<organism evidence="1 2">
    <name type="scientific">Gossypium barbadense</name>
    <name type="common">Sea Island cotton</name>
    <name type="synonym">Hibiscus barbadensis</name>
    <dbReference type="NCBI Taxonomy" id="3634"/>
    <lineage>
        <taxon>Eukaryota</taxon>
        <taxon>Viridiplantae</taxon>
        <taxon>Streptophyta</taxon>
        <taxon>Embryophyta</taxon>
        <taxon>Tracheophyta</taxon>
        <taxon>Spermatophyta</taxon>
        <taxon>Magnoliopsida</taxon>
        <taxon>eudicotyledons</taxon>
        <taxon>Gunneridae</taxon>
        <taxon>Pentapetalae</taxon>
        <taxon>rosids</taxon>
        <taxon>malvids</taxon>
        <taxon>Malvales</taxon>
        <taxon>Malvaceae</taxon>
        <taxon>Malvoideae</taxon>
        <taxon>Gossypium</taxon>
    </lineage>
</organism>
<dbReference type="EMBL" id="KZ663314">
    <property type="protein sequence ID" value="PPS13762.1"/>
    <property type="molecule type" value="Genomic_DNA"/>
</dbReference>
<reference evidence="1 2" key="1">
    <citation type="submission" date="2015-01" db="EMBL/GenBank/DDBJ databases">
        <title>Genome of allotetraploid Gossypium barbadense reveals genomic plasticity and fiber elongation in cotton evolution.</title>
        <authorList>
            <person name="Chen X."/>
            <person name="Liu X."/>
            <person name="Zhao B."/>
            <person name="Zheng H."/>
            <person name="Hu Y."/>
            <person name="Lu G."/>
            <person name="Yang C."/>
            <person name="Chen J."/>
            <person name="Shan C."/>
            <person name="Zhang L."/>
            <person name="Zhou Y."/>
            <person name="Wang L."/>
            <person name="Guo W."/>
            <person name="Bai Y."/>
            <person name="Ruan J."/>
            <person name="Shangguan X."/>
            <person name="Mao Y."/>
            <person name="Jiang J."/>
            <person name="Zhu Y."/>
            <person name="Lei J."/>
            <person name="Kang H."/>
            <person name="Chen S."/>
            <person name="He X."/>
            <person name="Wang R."/>
            <person name="Wang Y."/>
            <person name="Chen J."/>
            <person name="Wang L."/>
            <person name="Yu S."/>
            <person name="Wang B."/>
            <person name="Wei J."/>
            <person name="Song S."/>
            <person name="Lu X."/>
            <person name="Gao Z."/>
            <person name="Gu W."/>
            <person name="Deng X."/>
            <person name="Ma D."/>
            <person name="Wang S."/>
            <person name="Liang W."/>
            <person name="Fang L."/>
            <person name="Cai C."/>
            <person name="Zhu X."/>
            <person name="Zhou B."/>
            <person name="Zhang Y."/>
            <person name="Chen Z."/>
            <person name="Xu S."/>
            <person name="Zhu R."/>
            <person name="Wang S."/>
            <person name="Zhang T."/>
            <person name="Zhao G."/>
        </authorList>
    </citation>
    <scope>NUCLEOTIDE SEQUENCE [LARGE SCALE GENOMIC DNA]</scope>
    <source>
        <strain evidence="2">cv. Xinhai21</strain>
        <tissue evidence="1">Leaf</tissue>
    </source>
</reference>
<dbReference type="Proteomes" id="UP000239757">
    <property type="component" value="Unassembled WGS sequence"/>
</dbReference>
<sequence length="158" mass="18239">MLFSPEHAFSSSIDEPWGVVNELKKLYVSKDMLSLGTLMQNSQCTTPDDKNYPLMVNASLQVLARARPWVWEKKVDDLGNDVIYSVHYVDDLIGNTRMERRPRVQSCMWNFTPSIQYQCWYMENSSTPQYFTLRVRTTLTIANNLDINEGDHNGSLHG</sequence>
<dbReference type="OrthoDB" id="10611840at2759"/>